<reference evidence="1 2" key="1">
    <citation type="submission" date="2018-06" db="EMBL/GenBank/DDBJ databases">
        <authorList>
            <consortium name="Pathogen Informatics"/>
            <person name="Doyle S."/>
        </authorList>
    </citation>
    <scope>NUCLEOTIDE SEQUENCE [LARGE SCALE GENOMIC DNA]</scope>
    <source>
        <strain evidence="1 2">NCTC12862</strain>
    </source>
</reference>
<gene>
    <name evidence="1" type="ORF">NCTC12862_00172</name>
</gene>
<proteinExistence type="predicted"/>
<organism evidence="1 2">
    <name type="scientific">Bartonella doshiae</name>
    <dbReference type="NCBI Taxonomy" id="33044"/>
    <lineage>
        <taxon>Bacteria</taxon>
        <taxon>Pseudomonadati</taxon>
        <taxon>Pseudomonadota</taxon>
        <taxon>Alphaproteobacteria</taxon>
        <taxon>Hyphomicrobiales</taxon>
        <taxon>Bartonellaceae</taxon>
        <taxon>Bartonella</taxon>
    </lineage>
</organism>
<protein>
    <submittedName>
        <fullName evidence="1">Phosphoenolpyruvate phosphomutase</fullName>
    </submittedName>
</protein>
<evidence type="ECO:0000313" key="1">
    <source>
        <dbReference type="EMBL" id="SUV44427.1"/>
    </source>
</evidence>
<dbReference type="GO" id="GO:0003824">
    <property type="term" value="F:catalytic activity"/>
    <property type="evidence" value="ECO:0007669"/>
    <property type="project" value="InterPro"/>
</dbReference>
<keyword evidence="1" id="KW-0670">Pyruvate</keyword>
<dbReference type="Gene3D" id="3.20.20.60">
    <property type="entry name" value="Phosphoenolpyruvate-binding domains"/>
    <property type="match status" value="1"/>
</dbReference>
<dbReference type="Pfam" id="PF13714">
    <property type="entry name" value="PEP_mutase"/>
    <property type="match status" value="1"/>
</dbReference>
<sequence length="123" mass="14029">MITRHCLKQQISLKHCLRVLEVHSPLSAMISERITIKTETQLKKFYAFWSSSLSDSTLRGLPDTEVLNLRNRMATIREILDVTTLPLIVDGDTGGHKQHFSLNVAMLERNGEHIYVVGKMVKK</sequence>
<dbReference type="EMBL" id="UFTF01000001">
    <property type="protein sequence ID" value="SUV44427.1"/>
    <property type="molecule type" value="Genomic_DNA"/>
</dbReference>
<dbReference type="SUPFAM" id="SSF51621">
    <property type="entry name" value="Phosphoenolpyruvate/pyruvate domain"/>
    <property type="match status" value="1"/>
</dbReference>
<dbReference type="OrthoDB" id="9771433at2"/>
<name>A0A380ZBR9_BARDO</name>
<dbReference type="InterPro" id="IPR040442">
    <property type="entry name" value="Pyrv_kinase-like_dom_sf"/>
</dbReference>
<dbReference type="RefSeq" id="WP_004855486.1">
    <property type="nucleotide sequence ID" value="NZ_CACVBH010000002.1"/>
</dbReference>
<evidence type="ECO:0000313" key="2">
    <source>
        <dbReference type="Proteomes" id="UP000254950"/>
    </source>
</evidence>
<dbReference type="InterPro" id="IPR015813">
    <property type="entry name" value="Pyrv/PenolPyrv_kinase-like_dom"/>
</dbReference>
<accession>A0A380ZBR9</accession>
<dbReference type="Proteomes" id="UP000254950">
    <property type="component" value="Unassembled WGS sequence"/>
</dbReference>
<dbReference type="AlphaFoldDB" id="A0A380ZBR9"/>